<reference evidence="2" key="1">
    <citation type="submission" date="2013-08" db="EMBL/GenBank/DDBJ databases">
        <authorList>
            <person name="Mendez C."/>
            <person name="Richter M."/>
            <person name="Ferrer M."/>
            <person name="Sanchez J."/>
        </authorList>
    </citation>
    <scope>NUCLEOTIDE SEQUENCE</scope>
</reference>
<feature type="non-terminal residue" evidence="2">
    <location>
        <position position="151"/>
    </location>
</feature>
<dbReference type="GO" id="GO:0004527">
    <property type="term" value="F:exonuclease activity"/>
    <property type="evidence" value="ECO:0007669"/>
    <property type="project" value="UniProtKB-KW"/>
</dbReference>
<dbReference type="PANTHER" id="PTHR30255:SF2">
    <property type="entry name" value="SINGLE-STRANDED-DNA-SPECIFIC EXONUCLEASE RECJ"/>
    <property type="match status" value="1"/>
</dbReference>
<dbReference type="EMBL" id="AUZY01010098">
    <property type="protein sequence ID" value="EQD39884.1"/>
    <property type="molecule type" value="Genomic_DNA"/>
</dbReference>
<dbReference type="InterPro" id="IPR038763">
    <property type="entry name" value="DHH_sf"/>
</dbReference>
<keyword evidence="2" id="KW-0540">Nuclease</keyword>
<evidence type="ECO:0000259" key="1">
    <source>
        <dbReference type="Pfam" id="PF01368"/>
    </source>
</evidence>
<comment type="caution">
    <text evidence="2">The sequence shown here is derived from an EMBL/GenBank/DDBJ whole genome shotgun (WGS) entry which is preliminary data.</text>
</comment>
<feature type="domain" description="DDH" evidence="1">
    <location>
        <begin position="34"/>
        <end position="145"/>
    </location>
</feature>
<dbReference type="SUPFAM" id="SSF64182">
    <property type="entry name" value="DHH phosphoesterases"/>
    <property type="match status" value="1"/>
</dbReference>
<protein>
    <submittedName>
        <fullName evidence="2">Single-stranded DNA-specific exonuclease</fullName>
    </submittedName>
</protein>
<keyword evidence="2" id="KW-0269">Exonuclease</keyword>
<gene>
    <name evidence="2" type="ORF">B1B_15187</name>
</gene>
<dbReference type="PANTHER" id="PTHR30255">
    <property type="entry name" value="SINGLE-STRANDED-DNA-SPECIFIC EXONUCLEASE RECJ"/>
    <property type="match status" value="1"/>
</dbReference>
<dbReference type="Pfam" id="PF01368">
    <property type="entry name" value="DHH"/>
    <property type="match status" value="1"/>
</dbReference>
<dbReference type="InterPro" id="IPR001667">
    <property type="entry name" value="DDH_dom"/>
</dbReference>
<name>T1AFR4_9ZZZZ</name>
<reference evidence="2" key="2">
    <citation type="journal article" date="2014" name="ISME J.">
        <title>Microbial stratification in low pH oxic and suboxic macroscopic growths along an acid mine drainage.</title>
        <authorList>
            <person name="Mendez-Garcia C."/>
            <person name="Mesa V."/>
            <person name="Sprenger R.R."/>
            <person name="Richter M."/>
            <person name="Diez M.S."/>
            <person name="Solano J."/>
            <person name="Bargiela R."/>
            <person name="Golyshina O.V."/>
            <person name="Manteca A."/>
            <person name="Ramos J.L."/>
            <person name="Gallego J.R."/>
            <person name="Llorente I."/>
            <person name="Martins Dos Santos V.A."/>
            <person name="Jensen O.N."/>
            <person name="Pelaez A.I."/>
            <person name="Sanchez J."/>
            <person name="Ferrer M."/>
        </authorList>
    </citation>
    <scope>NUCLEOTIDE SEQUENCE</scope>
</reference>
<dbReference type="InterPro" id="IPR051673">
    <property type="entry name" value="SSDNA_exonuclease_RecJ"/>
</dbReference>
<evidence type="ECO:0000313" key="2">
    <source>
        <dbReference type="EMBL" id="EQD39884.1"/>
    </source>
</evidence>
<dbReference type="AlphaFoldDB" id="T1AFR4"/>
<keyword evidence="2" id="KW-0378">Hydrolase</keyword>
<accession>T1AFR4</accession>
<sequence>MPSGPDGFVPDPRYRREFERARALVLAHPRRWRIIYHYDADGIASACSAVRAFGRLGYPVQATPLQGVERPRMAALLAATRGPVLIADTGASWLDEYPSHPYPVVVLDHHKYPGAPEPPELPPHVAFVNPLDWGVDGMSELCASMLTWLFT</sequence>
<organism evidence="2">
    <name type="scientific">mine drainage metagenome</name>
    <dbReference type="NCBI Taxonomy" id="410659"/>
    <lineage>
        <taxon>unclassified sequences</taxon>
        <taxon>metagenomes</taxon>
        <taxon>ecological metagenomes</taxon>
    </lineage>
</organism>
<proteinExistence type="predicted"/>
<dbReference type="Gene3D" id="3.90.1640.30">
    <property type="match status" value="1"/>
</dbReference>